<feature type="region of interest" description="Disordered" evidence="1">
    <location>
        <begin position="592"/>
        <end position="636"/>
    </location>
</feature>
<protein>
    <submittedName>
        <fullName evidence="2">Uncharacterized protein</fullName>
    </submittedName>
</protein>
<accession>A0A0C9W989</accession>
<dbReference type="Proteomes" id="UP000053820">
    <property type="component" value="Unassembled WGS sequence"/>
</dbReference>
<evidence type="ECO:0000313" key="3">
    <source>
        <dbReference type="Proteomes" id="UP000053820"/>
    </source>
</evidence>
<dbReference type="EMBL" id="KN839881">
    <property type="protein sequence ID" value="KIJ59771.1"/>
    <property type="molecule type" value="Genomic_DNA"/>
</dbReference>
<feature type="compositionally biased region" description="Low complexity" evidence="1">
    <location>
        <begin position="600"/>
        <end position="616"/>
    </location>
</feature>
<evidence type="ECO:0000256" key="1">
    <source>
        <dbReference type="SAM" id="MobiDB-lite"/>
    </source>
</evidence>
<evidence type="ECO:0000313" key="2">
    <source>
        <dbReference type="EMBL" id="KIJ59771.1"/>
    </source>
</evidence>
<dbReference type="HOGENOM" id="CLU_017400_0_0_1"/>
<dbReference type="OrthoDB" id="2742205at2759"/>
<name>A0A0C9W989_9AGAM</name>
<reference evidence="2 3" key="1">
    <citation type="submission" date="2014-04" db="EMBL/GenBank/DDBJ databases">
        <title>Evolutionary Origins and Diversification of the Mycorrhizal Mutualists.</title>
        <authorList>
            <consortium name="DOE Joint Genome Institute"/>
            <consortium name="Mycorrhizal Genomics Consortium"/>
            <person name="Kohler A."/>
            <person name="Kuo A."/>
            <person name="Nagy L.G."/>
            <person name="Floudas D."/>
            <person name="Copeland A."/>
            <person name="Barry K.W."/>
            <person name="Cichocki N."/>
            <person name="Veneault-Fourrey C."/>
            <person name="LaButti K."/>
            <person name="Lindquist E.A."/>
            <person name="Lipzen A."/>
            <person name="Lundell T."/>
            <person name="Morin E."/>
            <person name="Murat C."/>
            <person name="Riley R."/>
            <person name="Ohm R."/>
            <person name="Sun H."/>
            <person name="Tunlid A."/>
            <person name="Henrissat B."/>
            <person name="Grigoriev I.V."/>
            <person name="Hibbett D.S."/>
            <person name="Martin F."/>
        </authorList>
    </citation>
    <scope>NUCLEOTIDE SEQUENCE [LARGE SCALE GENOMIC DNA]</scope>
    <source>
        <strain evidence="2 3">MD-312</strain>
    </source>
</reference>
<keyword evidence="3" id="KW-1185">Reference proteome</keyword>
<sequence>MQLYDSLPPDAQQLLVQKQLVPLLNSVPKDKAKKVTASATEMQRKYAGMPALNLKAKKSEICSLLLELSRDSKRSFIKERSRREEFLSEVVDSLAQWLGDVWKVVYEYRANFRVAHACLLFASDALDQIGTVCGGCKCSYANMFIPVKIRSSSGRLVKSFSLTGAHNLERVMLWIWRDLFVTMLATGTKRQRKNIPEMLDDIRTLLGWRSLEHLLYGGRKTLYEEEDDDDEEQYVHSDREMVGEWLNVVDDDGDDNYTSDDCSTTCDEELYPRGYYASHWSWRISDQQTRLRGLVHETLLGLFKIAPSAPLFASMAAIAEDEDDLDDELHPILMTVATYSSENFSAALRILSLNNKSESLNHLLSTHKHLLRSQDAASLQFATLIMSGNFFYRPYALSIVHEELTDVSNALCAAVRSSFCHIQTEAYKTELTQILALRQDSLNRRSRVERWVKNVLTPQPEHTHPMALAALMMGIPLPPGMEGGDEGDMLGYFEIDGDDPELEDLKEEFRPNLKARLTGWVDTGMSVKGGQAILLKVYTKVVEDMPFLNANDVVEEMSARLSERPSKHHICDALEAFRDFCKKQRKRVVLNAKKEAQTKGAATRASTSASGSGSASFVPLGGSTPSPNPGIMDDVD</sequence>
<dbReference type="AlphaFoldDB" id="A0A0C9W989"/>
<gene>
    <name evidence="2" type="ORF">HYDPIDRAFT_177707</name>
</gene>
<organism evidence="2 3">
    <name type="scientific">Hydnomerulius pinastri MD-312</name>
    <dbReference type="NCBI Taxonomy" id="994086"/>
    <lineage>
        <taxon>Eukaryota</taxon>
        <taxon>Fungi</taxon>
        <taxon>Dikarya</taxon>
        <taxon>Basidiomycota</taxon>
        <taxon>Agaricomycotina</taxon>
        <taxon>Agaricomycetes</taxon>
        <taxon>Agaricomycetidae</taxon>
        <taxon>Boletales</taxon>
        <taxon>Boletales incertae sedis</taxon>
        <taxon>Leucogyrophana</taxon>
    </lineage>
</organism>
<proteinExistence type="predicted"/>